<dbReference type="Gene3D" id="3.30.2010.10">
    <property type="entry name" value="Metalloproteases ('zincins'), catalytic domain"/>
    <property type="match status" value="1"/>
</dbReference>
<dbReference type="GO" id="GO:0004222">
    <property type="term" value="F:metalloendopeptidase activity"/>
    <property type="evidence" value="ECO:0007669"/>
    <property type="project" value="InterPro"/>
</dbReference>
<dbReference type="RefSeq" id="WP_174605149.1">
    <property type="nucleotide sequence ID" value="NZ_CP054490.1"/>
</dbReference>
<keyword evidence="3 6" id="KW-0378">Hydrolase</keyword>
<evidence type="ECO:0000256" key="5">
    <source>
        <dbReference type="ARBA" id="ARBA00023049"/>
    </source>
</evidence>
<dbReference type="Pfam" id="PF01435">
    <property type="entry name" value="Peptidase_M48"/>
    <property type="match status" value="1"/>
</dbReference>
<comment type="cofactor">
    <cofactor evidence="6">
        <name>Zn(2+)</name>
        <dbReference type="ChEBI" id="CHEBI:29105"/>
    </cofactor>
    <text evidence="6">Binds 1 zinc ion per subunit.</text>
</comment>
<dbReference type="InterPro" id="IPR001915">
    <property type="entry name" value="Peptidase_M48"/>
</dbReference>
<evidence type="ECO:0000313" key="8">
    <source>
        <dbReference type="EMBL" id="QKQ23709.1"/>
    </source>
</evidence>
<proteinExistence type="inferred from homology"/>
<evidence type="ECO:0000256" key="1">
    <source>
        <dbReference type="ARBA" id="ARBA00022670"/>
    </source>
</evidence>
<dbReference type="GO" id="GO:0006508">
    <property type="term" value="P:proteolysis"/>
    <property type="evidence" value="ECO:0007669"/>
    <property type="project" value="UniProtKB-KW"/>
</dbReference>
<keyword evidence="9" id="KW-1185">Reference proteome</keyword>
<evidence type="ECO:0000313" key="9">
    <source>
        <dbReference type="Proteomes" id="UP000509429"/>
    </source>
</evidence>
<evidence type="ECO:0000259" key="7">
    <source>
        <dbReference type="Pfam" id="PF01435"/>
    </source>
</evidence>
<evidence type="ECO:0000256" key="6">
    <source>
        <dbReference type="RuleBase" id="RU003983"/>
    </source>
</evidence>
<gene>
    <name evidence="8" type="ORF">HUE58_00490</name>
</gene>
<evidence type="ECO:0000256" key="2">
    <source>
        <dbReference type="ARBA" id="ARBA00022723"/>
    </source>
</evidence>
<comment type="similarity">
    <text evidence="6">Belongs to the peptidase M48 family.</text>
</comment>
<dbReference type="KEGG" id="reo:HUE58_00490"/>
<keyword evidence="1 6" id="KW-0645">Protease</keyword>
<evidence type="ECO:0000256" key="3">
    <source>
        <dbReference type="ARBA" id="ARBA00022801"/>
    </source>
</evidence>
<reference evidence="8 9" key="1">
    <citation type="submission" date="2020-05" db="EMBL/GenBank/DDBJ databases">
        <title>Horizontal transmission and recombination maintain forever young bacterial symbiont genomes.</title>
        <authorList>
            <person name="Russell S.L."/>
            <person name="Pepper-Tunick E."/>
            <person name="Svedberg J."/>
            <person name="Byrne A."/>
            <person name="Ruelas Castillo J."/>
            <person name="Vollmers C."/>
            <person name="Beinart R.A."/>
            <person name="Corbett-Detig R."/>
        </authorList>
    </citation>
    <scope>NUCLEOTIDE SEQUENCE [LARGE SCALE GENOMIC DNA]</scope>
    <source>
        <strain evidence="8">JDF_Ridge</strain>
    </source>
</reference>
<dbReference type="GO" id="GO:0046872">
    <property type="term" value="F:metal ion binding"/>
    <property type="evidence" value="ECO:0007669"/>
    <property type="project" value="UniProtKB-KW"/>
</dbReference>
<dbReference type="AlphaFoldDB" id="A0A6N0HMZ2"/>
<organism evidence="8 9">
    <name type="scientific">Candidatus Ruthia endofausta</name>
    <dbReference type="NCBI Taxonomy" id="2738852"/>
    <lineage>
        <taxon>Bacteria</taxon>
        <taxon>Pseudomonadati</taxon>
        <taxon>Pseudomonadota</taxon>
        <taxon>Gammaproteobacteria</taxon>
        <taxon>Candidatus Pseudothioglobaceae</taxon>
        <taxon>Candidatus Ruthturnera</taxon>
    </lineage>
</organism>
<sequence>MADIETQVYLKKLGYELSAHSENPSEYLDFFMLNDDDINAFAGPYGYIGMLLSSDSGSELVGVLSHEISHVTQNHLTRFSEKTGKFWLYYAANNKITKGISILKRYLKLTI</sequence>
<keyword evidence="5 6" id="KW-0482">Metalloprotease</keyword>
<dbReference type="CDD" id="cd07324">
    <property type="entry name" value="M48C_Oma1-like"/>
    <property type="match status" value="1"/>
</dbReference>
<feature type="domain" description="Peptidase M48" evidence="7">
    <location>
        <begin position="7"/>
        <end position="97"/>
    </location>
</feature>
<protein>
    <submittedName>
        <fullName evidence="8">M48 family metalloprotease</fullName>
    </submittedName>
</protein>
<name>A0A6N0HMZ2_9GAMM</name>
<keyword evidence="2" id="KW-0479">Metal-binding</keyword>
<accession>A0A6N0HMZ2</accession>
<dbReference type="Proteomes" id="UP000509429">
    <property type="component" value="Chromosome"/>
</dbReference>
<dbReference type="EMBL" id="CP054490">
    <property type="protein sequence ID" value="QKQ23709.1"/>
    <property type="molecule type" value="Genomic_DNA"/>
</dbReference>
<keyword evidence="4 6" id="KW-0862">Zinc</keyword>
<evidence type="ECO:0000256" key="4">
    <source>
        <dbReference type="ARBA" id="ARBA00022833"/>
    </source>
</evidence>